<dbReference type="Gene3D" id="2.60.40.790">
    <property type="match status" value="1"/>
</dbReference>
<sequence>MTVVRYQPWALIDSLQRQLDQALSAESGEGAAEADISWIPQVDIYEESDRFVVLADVPGVDPKDIRITADKDLLTLRGEKRARETQGSQGRQRLERRTGAFMRSFTLPEGADVDRITAKHTEGVLEVVIPKLPALQPRTIEVQAA</sequence>
<accession>T1CB67</accession>
<feature type="domain" description="SHSP" evidence="1">
    <location>
        <begin position="33"/>
        <end position="145"/>
    </location>
</feature>
<dbReference type="PANTHER" id="PTHR11527">
    <property type="entry name" value="HEAT-SHOCK PROTEIN 20 FAMILY MEMBER"/>
    <property type="match status" value="1"/>
</dbReference>
<organism evidence="2">
    <name type="scientific">mine drainage metagenome</name>
    <dbReference type="NCBI Taxonomy" id="410659"/>
    <lineage>
        <taxon>unclassified sequences</taxon>
        <taxon>metagenomes</taxon>
        <taxon>ecological metagenomes</taxon>
    </lineage>
</organism>
<evidence type="ECO:0000313" key="2">
    <source>
        <dbReference type="EMBL" id="EQD63775.1"/>
    </source>
</evidence>
<name>T1CB67_9ZZZZ</name>
<dbReference type="PROSITE" id="PS01031">
    <property type="entry name" value="SHSP"/>
    <property type="match status" value="1"/>
</dbReference>
<dbReference type="AlphaFoldDB" id="T1CB67"/>
<dbReference type="CDD" id="cd06464">
    <property type="entry name" value="ACD_sHsps-like"/>
    <property type="match status" value="1"/>
</dbReference>
<proteinExistence type="predicted"/>
<reference evidence="2" key="1">
    <citation type="submission" date="2013-08" db="EMBL/GenBank/DDBJ databases">
        <authorList>
            <person name="Mendez C."/>
            <person name="Richter M."/>
            <person name="Ferrer M."/>
            <person name="Sanchez J."/>
        </authorList>
    </citation>
    <scope>NUCLEOTIDE SEQUENCE</scope>
</reference>
<dbReference type="EMBL" id="AUZX01006388">
    <property type="protein sequence ID" value="EQD63775.1"/>
    <property type="molecule type" value="Genomic_DNA"/>
</dbReference>
<dbReference type="SUPFAM" id="SSF49764">
    <property type="entry name" value="HSP20-like chaperones"/>
    <property type="match status" value="1"/>
</dbReference>
<dbReference type="InterPro" id="IPR031107">
    <property type="entry name" value="Small_HSP"/>
</dbReference>
<dbReference type="InterPro" id="IPR002068">
    <property type="entry name" value="A-crystallin/Hsp20_dom"/>
</dbReference>
<dbReference type="Pfam" id="PF00011">
    <property type="entry name" value="HSP20"/>
    <property type="match status" value="1"/>
</dbReference>
<dbReference type="InterPro" id="IPR008978">
    <property type="entry name" value="HSP20-like_chaperone"/>
</dbReference>
<evidence type="ECO:0000259" key="1">
    <source>
        <dbReference type="PROSITE" id="PS01031"/>
    </source>
</evidence>
<gene>
    <name evidence="2" type="ORF">B1A_08971</name>
</gene>
<comment type="caution">
    <text evidence="2">The sequence shown here is derived from an EMBL/GenBank/DDBJ whole genome shotgun (WGS) entry which is preliminary data.</text>
</comment>
<protein>
    <submittedName>
        <fullName evidence="2">Heat shock protein Hsp20</fullName>
    </submittedName>
</protein>
<keyword evidence="2" id="KW-0346">Stress response</keyword>
<reference evidence="2" key="2">
    <citation type="journal article" date="2014" name="ISME J.">
        <title>Microbial stratification in low pH oxic and suboxic macroscopic growths along an acid mine drainage.</title>
        <authorList>
            <person name="Mendez-Garcia C."/>
            <person name="Mesa V."/>
            <person name="Sprenger R.R."/>
            <person name="Richter M."/>
            <person name="Diez M.S."/>
            <person name="Solano J."/>
            <person name="Bargiela R."/>
            <person name="Golyshina O.V."/>
            <person name="Manteca A."/>
            <person name="Ramos J.L."/>
            <person name="Gallego J.R."/>
            <person name="Llorente I."/>
            <person name="Martins Dos Santos V.A."/>
            <person name="Jensen O.N."/>
            <person name="Pelaez A.I."/>
            <person name="Sanchez J."/>
            <person name="Ferrer M."/>
        </authorList>
    </citation>
    <scope>NUCLEOTIDE SEQUENCE</scope>
</reference>